<comment type="caution">
    <text evidence="1">The sequence shown here is derived from an EMBL/GenBank/DDBJ whole genome shotgun (WGS) entry which is preliminary data.</text>
</comment>
<reference evidence="1" key="2">
    <citation type="journal article" date="2021" name="PeerJ">
        <title>Extensive microbial diversity within the chicken gut microbiome revealed by metagenomics and culture.</title>
        <authorList>
            <person name="Gilroy R."/>
            <person name="Ravi A."/>
            <person name="Getino M."/>
            <person name="Pursley I."/>
            <person name="Horton D.L."/>
            <person name="Alikhan N.F."/>
            <person name="Baker D."/>
            <person name="Gharbi K."/>
            <person name="Hall N."/>
            <person name="Watson M."/>
            <person name="Adriaenssens E.M."/>
            <person name="Foster-Nyarko E."/>
            <person name="Jarju S."/>
            <person name="Secka A."/>
            <person name="Antonio M."/>
            <person name="Oren A."/>
            <person name="Chaudhuri R.R."/>
            <person name="La Ragione R."/>
            <person name="Hildebrand F."/>
            <person name="Pallen M.J."/>
        </authorList>
    </citation>
    <scope>NUCLEOTIDE SEQUENCE</scope>
    <source>
        <strain evidence="1">CHK154-7741</strain>
    </source>
</reference>
<proteinExistence type="predicted"/>
<protein>
    <submittedName>
        <fullName evidence="1">Uncharacterized protein</fullName>
    </submittedName>
</protein>
<dbReference type="AlphaFoldDB" id="A0A9D1N1M8"/>
<dbReference type="EMBL" id="DVOD01000060">
    <property type="protein sequence ID" value="HIU93127.1"/>
    <property type="molecule type" value="Genomic_DNA"/>
</dbReference>
<accession>A0A9D1N1M8</accession>
<reference evidence="1" key="1">
    <citation type="submission" date="2020-10" db="EMBL/GenBank/DDBJ databases">
        <authorList>
            <person name="Gilroy R."/>
        </authorList>
    </citation>
    <scope>NUCLEOTIDE SEQUENCE</scope>
    <source>
        <strain evidence="1">CHK154-7741</strain>
    </source>
</reference>
<organism evidence="1 2">
    <name type="scientific">Candidatus Limenecus avicola</name>
    <dbReference type="NCBI Taxonomy" id="2840847"/>
    <lineage>
        <taxon>Bacteria</taxon>
        <taxon>Bacillati</taxon>
        <taxon>Bacillota</taxon>
        <taxon>Clostridia</taxon>
        <taxon>Eubacteriales</taxon>
        <taxon>Clostridiaceae</taxon>
        <taxon>Clostridiaceae incertae sedis</taxon>
        <taxon>Candidatus Limenecus</taxon>
    </lineage>
</organism>
<name>A0A9D1N1M8_9CLOT</name>
<gene>
    <name evidence="1" type="ORF">IAD26_08350</name>
</gene>
<dbReference type="Proteomes" id="UP000886748">
    <property type="component" value="Unassembled WGS sequence"/>
</dbReference>
<evidence type="ECO:0000313" key="1">
    <source>
        <dbReference type="EMBL" id="HIU93127.1"/>
    </source>
</evidence>
<sequence length="129" mass="15089">MAKELSKQLCELCGLPSEKEVIDPKQKQLADHGDPRFSTPSLIKVTLDFTKPENFIRLFNLKWYLPDDEYGTQEAGLAFYVLFNYGNSSQDWNTEGFIRILIEILQNTRSELYIKYIKQSIREAEWVYG</sequence>
<evidence type="ECO:0000313" key="2">
    <source>
        <dbReference type="Proteomes" id="UP000886748"/>
    </source>
</evidence>